<dbReference type="InterPro" id="IPR016140">
    <property type="entry name" value="Bifunc_inhib/LTP/seed_store"/>
</dbReference>
<dbReference type="PANTHER" id="PTHR33044">
    <property type="entry name" value="BIFUNCTIONAL INHIBITOR/LIPID-TRANSFER PROTEIN/SEED STORAGE 2S ALBUMIN SUPERFAMILY PROTEIN-RELATED"/>
    <property type="match status" value="1"/>
</dbReference>
<keyword evidence="8" id="KW-0449">Lipoprotein</keyword>
<evidence type="ECO:0000256" key="8">
    <source>
        <dbReference type="ARBA" id="ARBA00023288"/>
    </source>
</evidence>
<evidence type="ECO:0000256" key="4">
    <source>
        <dbReference type="ARBA" id="ARBA00022622"/>
    </source>
</evidence>
<comment type="caution">
    <text evidence="11">The sequence shown here is derived from an EMBL/GenBank/DDBJ whole genome shotgun (WGS) entry which is preliminary data.</text>
</comment>
<keyword evidence="9" id="KW-0812">Transmembrane</keyword>
<organism evidence="11 12">
    <name type="scientific">Lactuca sativa</name>
    <name type="common">Garden lettuce</name>
    <dbReference type="NCBI Taxonomy" id="4236"/>
    <lineage>
        <taxon>Eukaryota</taxon>
        <taxon>Viridiplantae</taxon>
        <taxon>Streptophyta</taxon>
        <taxon>Embryophyta</taxon>
        <taxon>Tracheophyta</taxon>
        <taxon>Spermatophyta</taxon>
        <taxon>Magnoliopsida</taxon>
        <taxon>eudicotyledons</taxon>
        <taxon>Gunneridae</taxon>
        <taxon>Pentapetalae</taxon>
        <taxon>asterids</taxon>
        <taxon>campanulids</taxon>
        <taxon>Asterales</taxon>
        <taxon>Asteraceae</taxon>
        <taxon>Cichorioideae</taxon>
        <taxon>Cichorieae</taxon>
        <taxon>Lactucinae</taxon>
        <taxon>Lactuca</taxon>
    </lineage>
</organism>
<dbReference type="Pfam" id="PF14368">
    <property type="entry name" value="LTP_2"/>
    <property type="match status" value="1"/>
</dbReference>
<keyword evidence="9" id="KW-0472">Membrane</keyword>
<evidence type="ECO:0000313" key="11">
    <source>
        <dbReference type="EMBL" id="KAJ0226676.1"/>
    </source>
</evidence>
<sequence length="121" mass="13081">MAVIWNSDGGGKRPLQWFSDALFLLPSTVFNEGSMEKLRGGQGQDPPDSCCDPLKSVIKSNPECLCSIISNQGTKNVEHAGINVTKAQELPARCGTRDSQSLGNSMVYLLYSLMLIAIVYG</sequence>
<dbReference type="Gene3D" id="1.10.110.10">
    <property type="entry name" value="Plant lipid-transfer and hydrophobic proteins"/>
    <property type="match status" value="1"/>
</dbReference>
<keyword evidence="7" id="KW-0325">Glycoprotein</keyword>
<reference evidence="11 12" key="1">
    <citation type="journal article" date="2017" name="Nat. Commun.">
        <title>Genome assembly with in vitro proximity ligation data and whole-genome triplication in lettuce.</title>
        <authorList>
            <person name="Reyes-Chin-Wo S."/>
            <person name="Wang Z."/>
            <person name="Yang X."/>
            <person name="Kozik A."/>
            <person name="Arikit S."/>
            <person name="Song C."/>
            <person name="Xia L."/>
            <person name="Froenicke L."/>
            <person name="Lavelle D.O."/>
            <person name="Truco M.J."/>
            <person name="Xia R."/>
            <person name="Zhu S."/>
            <person name="Xu C."/>
            <person name="Xu H."/>
            <person name="Xu X."/>
            <person name="Cox K."/>
            <person name="Korf I."/>
            <person name="Meyers B.C."/>
            <person name="Michelmore R.W."/>
        </authorList>
    </citation>
    <scope>NUCLEOTIDE SEQUENCE [LARGE SCALE GENOMIC DNA]</scope>
    <source>
        <strain evidence="12">cv. Salinas</strain>
        <tissue evidence="11">Seedlings</tissue>
    </source>
</reference>
<dbReference type="EMBL" id="NBSK02000001">
    <property type="protein sequence ID" value="KAJ0226676.1"/>
    <property type="molecule type" value="Genomic_DNA"/>
</dbReference>
<gene>
    <name evidence="11" type="ORF">LSAT_V11C100034050</name>
</gene>
<evidence type="ECO:0000256" key="1">
    <source>
        <dbReference type="ARBA" id="ARBA00004609"/>
    </source>
</evidence>
<dbReference type="InterPro" id="IPR036312">
    <property type="entry name" value="Bifun_inhib/LTP/seed_sf"/>
</dbReference>
<evidence type="ECO:0000256" key="6">
    <source>
        <dbReference type="ARBA" id="ARBA00023157"/>
    </source>
</evidence>
<feature type="domain" description="Bifunctional inhibitor/plant lipid transfer protein/seed storage helical" evidence="10">
    <location>
        <begin position="41"/>
        <end position="100"/>
    </location>
</feature>
<dbReference type="AlphaFoldDB" id="A0A9R1WQ83"/>
<protein>
    <recommendedName>
        <fullName evidence="10">Bifunctional inhibitor/plant lipid transfer protein/seed storage helical domain-containing protein</fullName>
    </recommendedName>
</protein>
<dbReference type="InterPro" id="IPR043325">
    <property type="entry name" value="LTSS"/>
</dbReference>
<dbReference type="Proteomes" id="UP000235145">
    <property type="component" value="Unassembled WGS sequence"/>
</dbReference>
<evidence type="ECO:0000259" key="10">
    <source>
        <dbReference type="Pfam" id="PF14368"/>
    </source>
</evidence>
<keyword evidence="4" id="KW-0336">GPI-anchor</keyword>
<proteinExistence type="inferred from homology"/>
<evidence type="ECO:0000256" key="3">
    <source>
        <dbReference type="ARBA" id="ARBA00022475"/>
    </source>
</evidence>
<evidence type="ECO:0000256" key="5">
    <source>
        <dbReference type="ARBA" id="ARBA00022729"/>
    </source>
</evidence>
<name>A0A9R1WQ83_LACSA</name>
<keyword evidence="6" id="KW-1015">Disulfide bond</keyword>
<dbReference type="SUPFAM" id="SSF47699">
    <property type="entry name" value="Bifunctional inhibitor/lipid-transfer protein/seed storage 2S albumin"/>
    <property type="match status" value="1"/>
</dbReference>
<keyword evidence="12" id="KW-1185">Reference proteome</keyword>
<dbReference type="CDD" id="cd00010">
    <property type="entry name" value="AAI_LTSS"/>
    <property type="match status" value="1"/>
</dbReference>
<evidence type="ECO:0000256" key="9">
    <source>
        <dbReference type="SAM" id="Phobius"/>
    </source>
</evidence>
<evidence type="ECO:0000256" key="7">
    <source>
        <dbReference type="ARBA" id="ARBA00023180"/>
    </source>
</evidence>
<keyword evidence="9" id="KW-1133">Transmembrane helix</keyword>
<feature type="transmembrane region" description="Helical" evidence="9">
    <location>
        <begin position="102"/>
        <end position="120"/>
    </location>
</feature>
<keyword evidence="5" id="KW-0732">Signal</keyword>
<evidence type="ECO:0000256" key="2">
    <source>
        <dbReference type="ARBA" id="ARBA00009748"/>
    </source>
</evidence>
<comment type="subcellular location">
    <subcellularLocation>
        <location evidence="1">Cell membrane</location>
        <topology evidence="1">Lipid-anchor</topology>
        <topology evidence="1">GPI-anchor</topology>
    </subcellularLocation>
</comment>
<comment type="similarity">
    <text evidence="2">Belongs to the plant LTP family.</text>
</comment>
<dbReference type="GO" id="GO:0005886">
    <property type="term" value="C:plasma membrane"/>
    <property type="evidence" value="ECO:0007669"/>
    <property type="project" value="UniProtKB-SubCell"/>
</dbReference>
<dbReference type="GO" id="GO:0098552">
    <property type="term" value="C:side of membrane"/>
    <property type="evidence" value="ECO:0007669"/>
    <property type="project" value="UniProtKB-KW"/>
</dbReference>
<keyword evidence="3" id="KW-1003">Cell membrane</keyword>
<accession>A0A9R1WQ83</accession>
<evidence type="ECO:0000313" key="12">
    <source>
        <dbReference type="Proteomes" id="UP000235145"/>
    </source>
</evidence>